<dbReference type="EMBL" id="MU129183">
    <property type="protein sequence ID" value="KAF9504945.1"/>
    <property type="molecule type" value="Genomic_DNA"/>
</dbReference>
<dbReference type="AlphaFoldDB" id="A0A9P6AGK3"/>
<proteinExistence type="predicted"/>
<comment type="caution">
    <text evidence="1">The sequence shown here is derived from an EMBL/GenBank/DDBJ whole genome shotgun (WGS) entry which is preliminary data.</text>
</comment>
<gene>
    <name evidence="1" type="ORF">BS47DRAFT_1368425</name>
</gene>
<organism evidence="1 2">
    <name type="scientific">Hydnum rufescens UP504</name>
    <dbReference type="NCBI Taxonomy" id="1448309"/>
    <lineage>
        <taxon>Eukaryota</taxon>
        <taxon>Fungi</taxon>
        <taxon>Dikarya</taxon>
        <taxon>Basidiomycota</taxon>
        <taxon>Agaricomycotina</taxon>
        <taxon>Agaricomycetes</taxon>
        <taxon>Cantharellales</taxon>
        <taxon>Hydnaceae</taxon>
        <taxon>Hydnum</taxon>
    </lineage>
</organism>
<dbReference type="OrthoDB" id="3250324at2759"/>
<protein>
    <submittedName>
        <fullName evidence="1">Uncharacterized protein</fullName>
    </submittedName>
</protein>
<dbReference type="Proteomes" id="UP000886523">
    <property type="component" value="Unassembled WGS sequence"/>
</dbReference>
<reference evidence="1" key="1">
    <citation type="journal article" date="2020" name="Nat. Commun.">
        <title>Large-scale genome sequencing of mycorrhizal fungi provides insights into the early evolution of symbiotic traits.</title>
        <authorList>
            <person name="Miyauchi S."/>
            <person name="Kiss E."/>
            <person name="Kuo A."/>
            <person name="Drula E."/>
            <person name="Kohler A."/>
            <person name="Sanchez-Garcia M."/>
            <person name="Morin E."/>
            <person name="Andreopoulos B."/>
            <person name="Barry K.W."/>
            <person name="Bonito G."/>
            <person name="Buee M."/>
            <person name="Carver A."/>
            <person name="Chen C."/>
            <person name="Cichocki N."/>
            <person name="Clum A."/>
            <person name="Culley D."/>
            <person name="Crous P.W."/>
            <person name="Fauchery L."/>
            <person name="Girlanda M."/>
            <person name="Hayes R.D."/>
            <person name="Keri Z."/>
            <person name="LaButti K."/>
            <person name="Lipzen A."/>
            <person name="Lombard V."/>
            <person name="Magnuson J."/>
            <person name="Maillard F."/>
            <person name="Murat C."/>
            <person name="Nolan M."/>
            <person name="Ohm R.A."/>
            <person name="Pangilinan J."/>
            <person name="Pereira M.F."/>
            <person name="Perotto S."/>
            <person name="Peter M."/>
            <person name="Pfister S."/>
            <person name="Riley R."/>
            <person name="Sitrit Y."/>
            <person name="Stielow J.B."/>
            <person name="Szollosi G."/>
            <person name="Zifcakova L."/>
            <person name="Stursova M."/>
            <person name="Spatafora J.W."/>
            <person name="Tedersoo L."/>
            <person name="Vaario L.M."/>
            <person name="Yamada A."/>
            <person name="Yan M."/>
            <person name="Wang P."/>
            <person name="Xu J."/>
            <person name="Bruns T."/>
            <person name="Baldrian P."/>
            <person name="Vilgalys R."/>
            <person name="Dunand C."/>
            <person name="Henrissat B."/>
            <person name="Grigoriev I.V."/>
            <person name="Hibbett D."/>
            <person name="Nagy L.G."/>
            <person name="Martin F.M."/>
        </authorList>
    </citation>
    <scope>NUCLEOTIDE SEQUENCE</scope>
    <source>
        <strain evidence="1">UP504</strain>
    </source>
</reference>
<sequence length="138" mass="16255">MHRTLYEESNAKKPDDGCTWVYGNSSMTTLQKHLEAYHTEEYCEACRMHNWEISIELIWKTHEQEKAHMNSQIMKEVFTKDGFVGWLISWITADDQGHTEVYSSVIFKKWLEEFNRLRKDLAGSLGKISFTVDIWSDS</sequence>
<name>A0A9P6AGK3_9AGAM</name>
<evidence type="ECO:0000313" key="1">
    <source>
        <dbReference type="EMBL" id="KAF9504945.1"/>
    </source>
</evidence>
<accession>A0A9P6AGK3</accession>
<evidence type="ECO:0000313" key="2">
    <source>
        <dbReference type="Proteomes" id="UP000886523"/>
    </source>
</evidence>
<keyword evidence="2" id="KW-1185">Reference proteome</keyword>